<accession>A0A4S4EPA1</accession>
<keyword evidence="2" id="KW-1185">Reference proteome</keyword>
<proteinExistence type="predicted"/>
<gene>
    <name evidence="1" type="ORF">TEA_028863</name>
</gene>
<sequence length="131" mass="15353">MFRGVGRLDLETSKSSPQLIEDEALPLLEELMIGPSPQLKEVPSGIHHLTNLKTLWFIDMPEEFIDRMKPKPKPKPNQGKDYWIVEHIPHVELWSRIEKVAHVTRISNLEEYFNRKVENARVREDKNESQS</sequence>
<organism evidence="1 2">
    <name type="scientific">Camellia sinensis var. sinensis</name>
    <name type="common">China tea</name>
    <dbReference type="NCBI Taxonomy" id="542762"/>
    <lineage>
        <taxon>Eukaryota</taxon>
        <taxon>Viridiplantae</taxon>
        <taxon>Streptophyta</taxon>
        <taxon>Embryophyta</taxon>
        <taxon>Tracheophyta</taxon>
        <taxon>Spermatophyta</taxon>
        <taxon>Magnoliopsida</taxon>
        <taxon>eudicotyledons</taxon>
        <taxon>Gunneridae</taxon>
        <taxon>Pentapetalae</taxon>
        <taxon>asterids</taxon>
        <taxon>Ericales</taxon>
        <taxon>Theaceae</taxon>
        <taxon>Camellia</taxon>
    </lineage>
</organism>
<name>A0A4S4EPA1_CAMSN</name>
<evidence type="ECO:0000313" key="2">
    <source>
        <dbReference type="Proteomes" id="UP000306102"/>
    </source>
</evidence>
<protein>
    <submittedName>
        <fullName evidence="1">Uncharacterized protein</fullName>
    </submittedName>
</protein>
<reference evidence="1 2" key="1">
    <citation type="journal article" date="2018" name="Proc. Natl. Acad. Sci. U.S.A.">
        <title>Draft genome sequence of Camellia sinensis var. sinensis provides insights into the evolution of the tea genome and tea quality.</title>
        <authorList>
            <person name="Wei C."/>
            <person name="Yang H."/>
            <person name="Wang S."/>
            <person name="Zhao J."/>
            <person name="Liu C."/>
            <person name="Gao L."/>
            <person name="Xia E."/>
            <person name="Lu Y."/>
            <person name="Tai Y."/>
            <person name="She G."/>
            <person name="Sun J."/>
            <person name="Cao H."/>
            <person name="Tong W."/>
            <person name="Gao Q."/>
            <person name="Li Y."/>
            <person name="Deng W."/>
            <person name="Jiang X."/>
            <person name="Wang W."/>
            <person name="Chen Q."/>
            <person name="Zhang S."/>
            <person name="Li H."/>
            <person name="Wu J."/>
            <person name="Wang P."/>
            <person name="Li P."/>
            <person name="Shi C."/>
            <person name="Zheng F."/>
            <person name="Jian J."/>
            <person name="Huang B."/>
            <person name="Shan D."/>
            <person name="Shi M."/>
            <person name="Fang C."/>
            <person name="Yue Y."/>
            <person name="Li F."/>
            <person name="Li D."/>
            <person name="Wei S."/>
            <person name="Han B."/>
            <person name="Jiang C."/>
            <person name="Yin Y."/>
            <person name="Xia T."/>
            <person name="Zhang Z."/>
            <person name="Bennetzen J.L."/>
            <person name="Zhao S."/>
            <person name="Wan X."/>
        </authorList>
    </citation>
    <scope>NUCLEOTIDE SEQUENCE [LARGE SCALE GENOMIC DNA]</scope>
    <source>
        <strain evidence="2">cv. Shuchazao</strain>
        <tissue evidence="1">Leaf</tissue>
    </source>
</reference>
<dbReference type="EMBL" id="SDRB02002981">
    <property type="protein sequence ID" value="THG18549.1"/>
    <property type="molecule type" value="Genomic_DNA"/>
</dbReference>
<dbReference type="AlphaFoldDB" id="A0A4S4EPA1"/>
<dbReference type="Proteomes" id="UP000306102">
    <property type="component" value="Unassembled WGS sequence"/>
</dbReference>
<evidence type="ECO:0000313" key="1">
    <source>
        <dbReference type="EMBL" id="THG18549.1"/>
    </source>
</evidence>
<comment type="caution">
    <text evidence="1">The sequence shown here is derived from an EMBL/GenBank/DDBJ whole genome shotgun (WGS) entry which is preliminary data.</text>
</comment>